<dbReference type="Gene3D" id="3.30.460.10">
    <property type="entry name" value="Beta Polymerase, domain 2"/>
    <property type="match status" value="1"/>
</dbReference>
<dbReference type="EMBL" id="DSVI01000027">
    <property type="protein sequence ID" value="HGT49266.1"/>
    <property type="molecule type" value="Genomic_DNA"/>
</dbReference>
<dbReference type="Pfam" id="PF01909">
    <property type="entry name" value="NTP_transf_2"/>
    <property type="match status" value="1"/>
</dbReference>
<dbReference type="InterPro" id="IPR002934">
    <property type="entry name" value="Polymerase_NTP_transf_dom"/>
</dbReference>
<comment type="caution">
    <text evidence="2">The sequence shown here is derived from an EMBL/GenBank/DDBJ whole genome shotgun (WGS) entry which is preliminary data.</text>
</comment>
<accession>A0A832LKT8</accession>
<evidence type="ECO:0000259" key="1">
    <source>
        <dbReference type="Pfam" id="PF01909"/>
    </source>
</evidence>
<keyword evidence="2" id="KW-0808">Transferase</keyword>
<evidence type="ECO:0000313" key="2">
    <source>
        <dbReference type="EMBL" id="HGT49266.1"/>
    </source>
</evidence>
<feature type="domain" description="Polymerase nucleotidyl transferase" evidence="1">
    <location>
        <begin position="95"/>
        <end position="145"/>
    </location>
</feature>
<proteinExistence type="predicted"/>
<reference evidence="2" key="1">
    <citation type="journal article" date="2020" name="mSystems">
        <title>Genome- and Community-Level Interaction Insights into Carbon Utilization and Element Cycling Functions of Hydrothermarchaeota in Hydrothermal Sediment.</title>
        <authorList>
            <person name="Zhou Z."/>
            <person name="Liu Y."/>
            <person name="Xu W."/>
            <person name="Pan J."/>
            <person name="Luo Z.H."/>
            <person name="Li M."/>
        </authorList>
    </citation>
    <scope>NUCLEOTIDE SEQUENCE [LARGE SCALE GENOMIC DNA]</scope>
    <source>
        <strain evidence="2">SpSt-500</strain>
    </source>
</reference>
<dbReference type="SUPFAM" id="SSF81301">
    <property type="entry name" value="Nucleotidyltransferase"/>
    <property type="match status" value="1"/>
</dbReference>
<protein>
    <submittedName>
        <fullName evidence="2">Nucleotidyltransferase domain-containing protein</fullName>
    </submittedName>
</protein>
<sequence>MLSPLAKNIIKTLAYYDIFSYPLNADEVFHNLPVNHCTSIEVKYELEHLCAKNILFRIDDFYLLKNEREFVQRRINGNRLCDKRLKSAFRMSKLISKFPFVRAILLSGSISKGFMEKDSDVDYFIITKPGRLWVTKMFLTIFKKIFLLNSRKVFCINYYIDYNHLEIEEKNVFTAIEIATLNPVFGKEYYDEFYEKNIWIKNYFPNFPKRNNQMIDKDNPGRLQKLLEKLFDNRVGDWLDDFAMKLFSKTISKKFRYLDKNDFALAFKTTKCESKYHPKFFQKKVLISFEEKLNQLQQSLKISLM</sequence>
<organism evidence="2">
    <name type="scientific">Ignavibacterium album</name>
    <dbReference type="NCBI Taxonomy" id="591197"/>
    <lineage>
        <taxon>Bacteria</taxon>
        <taxon>Pseudomonadati</taxon>
        <taxon>Ignavibacteriota</taxon>
        <taxon>Ignavibacteria</taxon>
        <taxon>Ignavibacteriales</taxon>
        <taxon>Ignavibacteriaceae</taxon>
        <taxon>Ignavibacterium</taxon>
    </lineage>
</organism>
<name>A0A832LKT8_9BACT</name>
<gene>
    <name evidence="2" type="ORF">ENS56_14605</name>
</gene>
<dbReference type="AlphaFoldDB" id="A0A832LKT8"/>
<dbReference type="GO" id="GO:0016779">
    <property type="term" value="F:nucleotidyltransferase activity"/>
    <property type="evidence" value="ECO:0007669"/>
    <property type="project" value="InterPro"/>
</dbReference>
<dbReference type="InterPro" id="IPR043519">
    <property type="entry name" value="NT_sf"/>
</dbReference>